<evidence type="ECO:0000259" key="10">
    <source>
        <dbReference type="PROSITE" id="PS50011"/>
    </source>
</evidence>
<dbReference type="STRING" id="84724.SAMN04488564_101940"/>
<dbReference type="InterPro" id="IPR011009">
    <property type="entry name" value="Kinase-like_dom_sf"/>
</dbReference>
<dbReference type="SMART" id="SM00220">
    <property type="entry name" value="S_TKc"/>
    <property type="match status" value="1"/>
</dbReference>
<dbReference type="PROSITE" id="PS00107">
    <property type="entry name" value="PROTEIN_KINASE_ATP"/>
    <property type="match status" value="1"/>
</dbReference>
<evidence type="ECO:0000256" key="2">
    <source>
        <dbReference type="ARBA" id="ARBA00022527"/>
    </source>
</evidence>
<keyword evidence="4 7" id="KW-0547">Nucleotide-binding</keyword>
<keyword evidence="5 11" id="KW-0418">Kinase</keyword>
<evidence type="ECO:0000256" key="1">
    <source>
        <dbReference type="ARBA" id="ARBA00012513"/>
    </source>
</evidence>
<keyword evidence="9" id="KW-1133">Transmembrane helix</keyword>
<sequence length="493" mass="52801">MTLGPPDIPHFEYRGDIGGGGFAMVYRYYHHKLKRDVAVKVPKATGLSEDVRERFIAEGESMAELGNHQNVATVYDTDTAADGRPFLVMEYCPGGDLAKISAVAPLPVGDVLDIGVQIACAVETAHERRILHRDIKPANVLMNEYGKPCLTDFGIAGRFAENDAERQVMLSVPWSAPELLTGAAKEKNAVLTEVFSLGATLWHLIVGHSPFMPPGTDNSIGAVEQRIVSGWLPSGLPAPEDLRRLLLGAMATEPEERPLSALKLALGLQRIQKAQRYGETALVLMPAVAPRRQPAPAAPAFVPPPPPVAPPTQRKMFTSPLPASSAPHTVVRKEKPSPQTILRPPPPVVEPRPDQPVRLRWPHYAAGALATVVIVGVGVFLLSGQEKQGNGPAVSTVADDGSGQNAGADNAPPGRPAITATRLDAKTVRFTWNYSAQQATDTFSWRTSDDARTGVAKEPQVDVEGAQPLCLQVKVVRADGSNATADWSQESCG</sequence>
<evidence type="ECO:0000256" key="6">
    <source>
        <dbReference type="ARBA" id="ARBA00022840"/>
    </source>
</evidence>
<dbReference type="AlphaFoldDB" id="A0A1I6D3B6"/>
<keyword evidence="2 11" id="KW-0723">Serine/threonine-protein kinase</keyword>
<evidence type="ECO:0000256" key="4">
    <source>
        <dbReference type="ARBA" id="ARBA00022741"/>
    </source>
</evidence>
<keyword evidence="9" id="KW-0812">Transmembrane</keyword>
<dbReference type="RefSeq" id="WP_093588431.1">
    <property type="nucleotide sequence ID" value="NZ_FOYL01000001.1"/>
</dbReference>
<dbReference type="Proteomes" id="UP000198583">
    <property type="component" value="Unassembled WGS sequence"/>
</dbReference>
<keyword evidence="6 7" id="KW-0067">ATP-binding</keyword>
<dbReference type="GO" id="GO:0004674">
    <property type="term" value="F:protein serine/threonine kinase activity"/>
    <property type="evidence" value="ECO:0007669"/>
    <property type="project" value="UniProtKB-KW"/>
</dbReference>
<protein>
    <recommendedName>
        <fullName evidence="1">non-specific serine/threonine protein kinase</fullName>
        <ecNumber evidence="1">2.7.11.1</ecNumber>
    </recommendedName>
</protein>
<evidence type="ECO:0000256" key="5">
    <source>
        <dbReference type="ARBA" id="ARBA00022777"/>
    </source>
</evidence>
<dbReference type="GO" id="GO:0005524">
    <property type="term" value="F:ATP binding"/>
    <property type="evidence" value="ECO:0007669"/>
    <property type="project" value="UniProtKB-UniRule"/>
</dbReference>
<reference evidence="12" key="1">
    <citation type="submission" date="2016-10" db="EMBL/GenBank/DDBJ databases">
        <authorList>
            <person name="Varghese N."/>
            <person name="Submissions S."/>
        </authorList>
    </citation>
    <scope>NUCLEOTIDE SEQUENCE [LARGE SCALE GENOMIC DNA]</scope>
    <source>
        <strain evidence="12">DSM 44232</strain>
    </source>
</reference>
<evidence type="ECO:0000256" key="3">
    <source>
        <dbReference type="ARBA" id="ARBA00022679"/>
    </source>
</evidence>
<dbReference type="CDD" id="cd14014">
    <property type="entry name" value="STKc_PknB_like"/>
    <property type="match status" value="1"/>
</dbReference>
<dbReference type="PANTHER" id="PTHR43289">
    <property type="entry name" value="MITOGEN-ACTIVATED PROTEIN KINASE KINASE KINASE 20-RELATED"/>
    <property type="match status" value="1"/>
</dbReference>
<dbReference type="OrthoDB" id="9762169at2"/>
<dbReference type="PANTHER" id="PTHR43289:SF6">
    <property type="entry name" value="SERINE_THREONINE-PROTEIN KINASE NEKL-3"/>
    <property type="match status" value="1"/>
</dbReference>
<dbReference type="PROSITE" id="PS00108">
    <property type="entry name" value="PROTEIN_KINASE_ST"/>
    <property type="match status" value="1"/>
</dbReference>
<keyword evidence="12" id="KW-1185">Reference proteome</keyword>
<keyword evidence="9" id="KW-0472">Membrane</keyword>
<evidence type="ECO:0000313" key="12">
    <source>
        <dbReference type="Proteomes" id="UP000198583"/>
    </source>
</evidence>
<dbReference type="InterPro" id="IPR008271">
    <property type="entry name" value="Ser/Thr_kinase_AS"/>
</dbReference>
<gene>
    <name evidence="11" type="ORF">SAMN04488564_101940</name>
</gene>
<dbReference type="InterPro" id="IPR000719">
    <property type="entry name" value="Prot_kinase_dom"/>
</dbReference>
<evidence type="ECO:0000256" key="8">
    <source>
        <dbReference type="SAM" id="MobiDB-lite"/>
    </source>
</evidence>
<proteinExistence type="predicted"/>
<dbReference type="InterPro" id="IPR017441">
    <property type="entry name" value="Protein_kinase_ATP_BS"/>
</dbReference>
<dbReference type="EC" id="2.7.11.1" evidence="1"/>
<evidence type="ECO:0000256" key="7">
    <source>
        <dbReference type="PROSITE-ProRule" id="PRU10141"/>
    </source>
</evidence>
<evidence type="ECO:0000256" key="9">
    <source>
        <dbReference type="SAM" id="Phobius"/>
    </source>
</evidence>
<dbReference type="PROSITE" id="PS50011">
    <property type="entry name" value="PROTEIN_KINASE_DOM"/>
    <property type="match status" value="1"/>
</dbReference>
<evidence type="ECO:0000313" key="11">
    <source>
        <dbReference type="EMBL" id="SFQ99841.1"/>
    </source>
</evidence>
<feature type="region of interest" description="Disordered" evidence="8">
    <location>
        <begin position="386"/>
        <end position="415"/>
    </location>
</feature>
<dbReference type="Pfam" id="PF00069">
    <property type="entry name" value="Pkinase"/>
    <property type="match status" value="1"/>
</dbReference>
<name>A0A1I6D3B6_9PSEU</name>
<dbReference type="EMBL" id="FOYL01000001">
    <property type="protein sequence ID" value="SFQ99841.1"/>
    <property type="molecule type" value="Genomic_DNA"/>
</dbReference>
<keyword evidence="3" id="KW-0808">Transferase</keyword>
<feature type="binding site" evidence="7">
    <location>
        <position position="40"/>
    </location>
    <ligand>
        <name>ATP</name>
        <dbReference type="ChEBI" id="CHEBI:30616"/>
    </ligand>
</feature>
<feature type="region of interest" description="Disordered" evidence="8">
    <location>
        <begin position="320"/>
        <end position="350"/>
    </location>
</feature>
<dbReference type="Gene3D" id="1.10.510.10">
    <property type="entry name" value="Transferase(Phosphotransferase) domain 1"/>
    <property type="match status" value="1"/>
</dbReference>
<accession>A0A1I6D3B6</accession>
<feature type="transmembrane region" description="Helical" evidence="9">
    <location>
        <begin position="361"/>
        <end position="382"/>
    </location>
</feature>
<organism evidence="11 12">
    <name type="scientific">Lentzea waywayandensis</name>
    <dbReference type="NCBI Taxonomy" id="84724"/>
    <lineage>
        <taxon>Bacteria</taxon>
        <taxon>Bacillati</taxon>
        <taxon>Actinomycetota</taxon>
        <taxon>Actinomycetes</taxon>
        <taxon>Pseudonocardiales</taxon>
        <taxon>Pseudonocardiaceae</taxon>
        <taxon>Lentzea</taxon>
    </lineage>
</organism>
<feature type="domain" description="Protein kinase" evidence="10">
    <location>
        <begin position="11"/>
        <end position="271"/>
    </location>
</feature>
<dbReference type="SUPFAM" id="SSF56112">
    <property type="entry name" value="Protein kinase-like (PK-like)"/>
    <property type="match status" value="1"/>
</dbReference>